<evidence type="ECO:0000313" key="4">
    <source>
        <dbReference type="Proteomes" id="UP000002630"/>
    </source>
</evidence>
<gene>
    <name evidence="3" type="ORF">Esi_0102_0056</name>
</gene>
<evidence type="ECO:0000313" key="3">
    <source>
        <dbReference type="EMBL" id="CBJ48960.1"/>
    </source>
</evidence>
<dbReference type="OrthoDB" id="2153609at2759"/>
<dbReference type="GO" id="GO:0005739">
    <property type="term" value="C:mitochondrion"/>
    <property type="evidence" value="ECO:0007669"/>
    <property type="project" value="TreeGrafter"/>
</dbReference>
<keyword evidence="4" id="KW-1185">Reference proteome</keyword>
<dbReference type="PROSITE" id="PS50096">
    <property type="entry name" value="IQ"/>
    <property type="match status" value="2"/>
</dbReference>
<dbReference type="InterPro" id="IPR032675">
    <property type="entry name" value="LRR_dom_sf"/>
</dbReference>
<dbReference type="STRING" id="2880.D7FGX1"/>
<dbReference type="Pfam" id="PF25372">
    <property type="entry name" value="DUF7885"/>
    <property type="match status" value="1"/>
</dbReference>
<proteinExistence type="predicted"/>
<dbReference type="SMART" id="SM00015">
    <property type="entry name" value="IQ"/>
    <property type="match status" value="4"/>
</dbReference>
<sequence>MLQLNNLGVRALVEYCKSTLTSVDLSDCTGLNDEVTTKGVQYIARGCPNMSVLNLYHCGKVKNGALIALSKHCPRLVSLNVALIGRVTDAGVSALSRGCRSLQALNIAGAKEVTERGVCCLAQNCPGLHTLNITGCVEVGLAGLHGLIEGVGPSLVQEAKTFFGFIPQRSMIDRRRIEESHKAIELAAVLAIQRCWRRYKKRLADALRAAYAQAEAAVCTIQAAYYRYHKKLVWWETRLLRKQNKAALEIQRVYRAHRLTETSASQNTAGRTRQQRWQSAIEGMLEDRKQELQHAAAVRVQATVRGWIGLKRCAAWREVKRQRVRDIDISSGKMQGSARCFLARIWLSKLKMQKETQKEIERRAAVQLQSFWRGCIGKHTGAQVKSQMARVKRARHRTAIKLQAAFRGHRGRGEWRRVHREWKKSSRAARKIQKVFRGGRVMSWRDVRLNKVAQHVFMRQEMEFQERLDGGRARYQHLVDEAGRDSCSEDDDEADATDHWEEIWDEGADHSYWWNAALRESSPVKPLAFEEGLVGMRVWLTRPTSAGLAGEGQLTRLNRKRVKHRLEFDSGGRKWINLDDEQDAMMVRSNGAWVQLRNFIEPAVAEARARKEMLSRRRRANQHLFDREQRWEHLYDEATGKLRYFDPKTGDVVVAMEDAAKWTMEQDDAGDIIFVHRETQEVVYDDPRFEDGQKKERARAKMQCLEDTRFARYFCDQLCDRYRMYEQGQLDAKGKRLLLEALASGDSALKMSSAVASARTVFRERELQENAELQAAMSLGKYMQELKVWAQEEMEAFVSRKARYLKGGSESSIGGSNEVLYLGQEEARGNVVLFPGDVQDLHHRMISVGHEEFSDYCVESTARTLARRFPGHAVWVVLPKTHVHSALASYDNFAKTDWATGGAVLEYLPDGSACEHLEALLGAAADAVHQEDDRCGDTTSRRPDISLPLTLVGFSKGVVVLNQLVTELACSPPPAAAAPALPKTNSSTRSDVDGDGIKLAGNRKRSRVSMSNSRRCSSSCGGGGGERLACSEGDLTNPPSPADDGDIGATMASSNWPMGWEGGRDKERREDAGGTGNGTPHDGIQDGYKPHQDKTGSLWSRLWSAFGMSRLKTRTISSTSLPSASSTDESPNDDDLDQEKENSSSSSSSYDPNPPRTLTTPPSTAEEAARGGGCCDGPLKWRGEKRRRRRNRPTSISGSTPPGEQGDSRGGNTTCIGGGTLSGCDAVCERGRDDNGSCAANRLFGRVAAVHWVDGANAAVAGSFPTNLRSLARLAALPNLSIRVHGTPYQWSSQYRPWLASEATAFLASVEGFRRALRSREEGSAFATKSSTTASRMSGGGDGGEVGVFSTDAAARGGGDGLAAGVVATESEGSGGEGSKGGGSRVGGAAFDVKRLVYFENEQPSLENHFRVLADLNTE</sequence>
<feature type="region of interest" description="Disordered" evidence="1">
    <location>
        <begin position="1116"/>
        <end position="1214"/>
    </location>
</feature>
<protein>
    <submittedName>
        <fullName evidence="3">Hypothetical leucine rich repeat calmodulin binding protein</fullName>
    </submittedName>
</protein>
<dbReference type="SMART" id="SM00367">
    <property type="entry name" value="LRR_CC"/>
    <property type="match status" value="5"/>
</dbReference>
<dbReference type="eggNOG" id="KOG4341">
    <property type="taxonomic scope" value="Eukaryota"/>
</dbReference>
<dbReference type="InterPro" id="IPR018881">
    <property type="entry name" value="C2orf69_mit"/>
</dbReference>
<evidence type="ECO:0000259" key="2">
    <source>
        <dbReference type="Pfam" id="PF25372"/>
    </source>
</evidence>
<name>D7FGX1_ECTSI</name>
<dbReference type="PANTHER" id="PTHR31296">
    <property type="entry name" value="UPF0565 PROTEIN C2ORF69"/>
    <property type="match status" value="1"/>
</dbReference>
<dbReference type="InterPro" id="IPR000048">
    <property type="entry name" value="IQ_motif_EF-hand-BS"/>
</dbReference>
<reference evidence="3 4" key="1">
    <citation type="journal article" date="2010" name="Nature">
        <title>The Ectocarpus genome and the independent evolution of multicellularity in brown algae.</title>
        <authorList>
            <person name="Cock J.M."/>
            <person name="Sterck L."/>
            <person name="Rouze P."/>
            <person name="Scornet D."/>
            <person name="Allen A.E."/>
            <person name="Amoutzias G."/>
            <person name="Anthouard V."/>
            <person name="Artiguenave F."/>
            <person name="Aury J.M."/>
            <person name="Badger J.H."/>
            <person name="Beszteri B."/>
            <person name="Billiau K."/>
            <person name="Bonnet E."/>
            <person name="Bothwell J.H."/>
            <person name="Bowler C."/>
            <person name="Boyen C."/>
            <person name="Brownlee C."/>
            <person name="Carrano C.J."/>
            <person name="Charrier B."/>
            <person name="Cho G.Y."/>
            <person name="Coelho S.M."/>
            <person name="Collen J."/>
            <person name="Corre E."/>
            <person name="Da Silva C."/>
            <person name="Delage L."/>
            <person name="Delaroque N."/>
            <person name="Dittami S.M."/>
            <person name="Doulbeau S."/>
            <person name="Elias M."/>
            <person name="Farnham G."/>
            <person name="Gachon C.M."/>
            <person name="Gschloessl B."/>
            <person name="Heesch S."/>
            <person name="Jabbari K."/>
            <person name="Jubin C."/>
            <person name="Kawai H."/>
            <person name="Kimura K."/>
            <person name="Kloareg B."/>
            <person name="Kupper F.C."/>
            <person name="Lang D."/>
            <person name="Le Bail A."/>
            <person name="Leblanc C."/>
            <person name="Lerouge P."/>
            <person name="Lohr M."/>
            <person name="Lopez P.J."/>
            <person name="Martens C."/>
            <person name="Maumus F."/>
            <person name="Michel G."/>
            <person name="Miranda-Saavedra D."/>
            <person name="Morales J."/>
            <person name="Moreau H."/>
            <person name="Motomura T."/>
            <person name="Nagasato C."/>
            <person name="Napoli C.A."/>
            <person name="Nelson D.R."/>
            <person name="Nyvall-Collen P."/>
            <person name="Peters A.F."/>
            <person name="Pommier C."/>
            <person name="Potin P."/>
            <person name="Poulain J."/>
            <person name="Quesneville H."/>
            <person name="Read B."/>
            <person name="Rensing S.A."/>
            <person name="Ritter A."/>
            <person name="Rousvoal S."/>
            <person name="Samanta M."/>
            <person name="Samson G."/>
            <person name="Schroeder D.C."/>
            <person name="Segurens B."/>
            <person name="Strittmatter M."/>
            <person name="Tonon T."/>
            <person name="Tregear J.W."/>
            <person name="Valentin K."/>
            <person name="von Dassow P."/>
            <person name="Yamagishi T."/>
            <person name="Van de Peer Y."/>
            <person name="Wincker P."/>
        </authorList>
    </citation>
    <scope>NUCLEOTIDE SEQUENCE [LARGE SCALE GENOMIC DNA]</scope>
    <source>
        <strain evidence="4">Ec32 / CCAP1310/4</strain>
    </source>
</reference>
<feature type="domain" description="F-box/LRR-repeat protein 15-like leucin rich repeat" evidence="2">
    <location>
        <begin position="7"/>
        <end position="122"/>
    </location>
</feature>
<dbReference type="EMBL" id="FN649748">
    <property type="protein sequence ID" value="CBJ48960.1"/>
    <property type="molecule type" value="Genomic_DNA"/>
</dbReference>
<dbReference type="Pfam" id="PF10561">
    <property type="entry name" value="C2orf69"/>
    <property type="match status" value="1"/>
</dbReference>
<evidence type="ECO:0000256" key="1">
    <source>
        <dbReference type="SAM" id="MobiDB-lite"/>
    </source>
</evidence>
<dbReference type="InParanoid" id="D7FGX1"/>
<organism evidence="3 4">
    <name type="scientific">Ectocarpus siliculosus</name>
    <name type="common">Brown alga</name>
    <name type="synonym">Conferva siliculosa</name>
    <dbReference type="NCBI Taxonomy" id="2880"/>
    <lineage>
        <taxon>Eukaryota</taxon>
        <taxon>Sar</taxon>
        <taxon>Stramenopiles</taxon>
        <taxon>Ochrophyta</taxon>
        <taxon>PX clade</taxon>
        <taxon>Phaeophyceae</taxon>
        <taxon>Ectocarpales</taxon>
        <taxon>Ectocarpaceae</taxon>
        <taxon>Ectocarpus</taxon>
    </lineage>
</organism>
<dbReference type="Gene3D" id="3.80.10.10">
    <property type="entry name" value="Ribonuclease Inhibitor"/>
    <property type="match status" value="1"/>
</dbReference>
<dbReference type="SUPFAM" id="SSF52047">
    <property type="entry name" value="RNI-like"/>
    <property type="match status" value="1"/>
</dbReference>
<dbReference type="eggNOG" id="KOG2800">
    <property type="taxonomic scope" value="Eukaryota"/>
</dbReference>
<feature type="region of interest" description="Disordered" evidence="1">
    <location>
        <begin position="975"/>
        <end position="1094"/>
    </location>
</feature>
<feature type="compositionally biased region" description="Basic residues" evidence="1">
    <location>
        <begin position="1183"/>
        <end position="1192"/>
    </location>
</feature>
<dbReference type="InterPro" id="IPR057207">
    <property type="entry name" value="FBXL15_LRR"/>
</dbReference>
<dbReference type="EMBL" id="FN647705">
    <property type="protein sequence ID" value="CBJ48960.1"/>
    <property type="molecule type" value="Genomic_DNA"/>
</dbReference>
<accession>D7FGX1</accession>
<dbReference type="Proteomes" id="UP000002630">
    <property type="component" value="Linkage Group LG23"/>
</dbReference>
<feature type="compositionally biased region" description="Low complexity" evidence="1">
    <location>
        <begin position="1116"/>
        <end position="1129"/>
    </location>
</feature>
<feature type="compositionally biased region" description="Low complexity" evidence="1">
    <location>
        <begin position="1008"/>
        <end position="1019"/>
    </location>
</feature>
<feature type="compositionally biased region" description="Basic and acidic residues" evidence="1">
    <location>
        <begin position="1062"/>
        <end position="1072"/>
    </location>
</feature>
<dbReference type="PANTHER" id="PTHR31296:SF1">
    <property type="entry name" value="MITOCHONDRIAL PROTEIN C2ORF69"/>
    <property type="match status" value="1"/>
</dbReference>
<dbReference type="InterPro" id="IPR006553">
    <property type="entry name" value="Leu-rich_rpt_Cys-con_subtyp"/>
</dbReference>
<feature type="compositionally biased region" description="Polar residues" evidence="1">
    <location>
        <begin position="1193"/>
        <end position="1202"/>
    </location>
</feature>